<dbReference type="EMBL" id="BAIV01000036">
    <property type="protein sequence ID" value="GAE86110.1"/>
    <property type="molecule type" value="Genomic_DNA"/>
</dbReference>
<dbReference type="Pfam" id="PF13645">
    <property type="entry name" value="YkuD_2"/>
    <property type="match status" value="1"/>
</dbReference>
<proteinExistence type="predicted"/>
<protein>
    <recommendedName>
        <fullName evidence="3">Peptidase</fullName>
    </recommendedName>
</protein>
<dbReference type="STRING" id="1445607.JCM10512_4595"/>
<dbReference type="InterPro" id="IPR032676">
    <property type="entry name" value="YkuD_2"/>
</dbReference>
<dbReference type="AlphaFoldDB" id="W4UXZ4"/>
<accession>W4UXZ4</accession>
<sequence length="222" mass="25454">MRLFILYLSKLGYYEENNENYAICTCRSAVFRHRLIVYGKCSDTTVAPLVISERLNKKASEARAYSISKGFNTNYCMLVDFGIHSGKKRFFIWDFKGDSIKYSSLCAHGYGRDSTHDKPVYSNVEGSYCSSLGKYKVGVRSYSKWGINVHYKLHGLEPTNNNAFKRYIVLHSYTPVPVREIYPAHLPLGMSQGCPVICNDVMKQLDALLKTEKKPLLLWIYE</sequence>
<evidence type="ECO:0008006" key="3">
    <source>
        <dbReference type="Google" id="ProtNLM"/>
    </source>
</evidence>
<dbReference type="PANTHER" id="PTHR38477">
    <property type="entry name" value="HYPOTHETICAL EXPORTED PROTEIN"/>
    <property type="match status" value="1"/>
</dbReference>
<evidence type="ECO:0000313" key="1">
    <source>
        <dbReference type="EMBL" id="GAE86110.1"/>
    </source>
</evidence>
<evidence type="ECO:0000313" key="2">
    <source>
        <dbReference type="Proteomes" id="UP000019131"/>
    </source>
</evidence>
<comment type="caution">
    <text evidence="1">The sequence shown here is derived from an EMBL/GenBank/DDBJ whole genome shotgun (WGS) entry which is preliminary data.</text>
</comment>
<dbReference type="Proteomes" id="UP000019131">
    <property type="component" value="Unassembled WGS sequence"/>
</dbReference>
<dbReference type="PANTHER" id="PTHR38477:SF1">
    <property type="entry name" value="MUREIN L,D-TRANSPEPTIDASE CATALYTIC DOMAIN FAMILY PROTEIN"/>
    <property type="match status" value="1"/>
</dbReference>
<gene>
    <name evidence="1" type="ORF">JCM10512_4595</name>
</gene>
<organism evidence="1 2">
    <name type="scientific">Bacteroides reticulotermitis JCM 10512</name>
    <dbReference type="NCBI Taxonomy" id="1445607"/>
    <lineage>
        <taxon>Bacteria</taxon>
        <taxon>Pseudomonadati</taxon>
        <taxon>Bacteroidota</taxon>
        <taxon>Bacteroidia</taxon>
        <taxon>Bacteroidales</taxon>
        <taxon>Bacteroidaceae</taxon>
        <taxon>Bacteroides</taxon>
    </lineage>
</organism>
<reference evidence="1 2" key="1">
    <citation type="journal article" date="2014" name="Genome Announc.">
        <title>Draft Genome Sequence of Bacteroides reticulotermitis Strain JCM 10512T, Isolated from the Gut of a Termite.</title>
        <authorList>
            <person name="Yuki M."/>
            <person name="Oshima K."/>
            <person name="Suda W."/>
            <person name="Sakamoto M."/>
            <person name="Iida T."/>
            <person name="Hattori M."/>
            <person name="Ohkuma M."/>
        </authorList>
    </citation>
    <scope>NUCLEOTIDE SEQUENCE [LARGE SCALE GENOMIC DNA]</scope>
    <source>
        <strain evidence="1 2">JCM 10512</strain>
    </source>
</reference>
<name>W4UXZ4_9BACE</name>
<keyword evidence="2" id="KW-1185">Reference proteome</keyword>